<sequence>MKSDRGSKVKGGERRSRGGSIELDTEYISRNCLDDKVRLACAARQDKRRESDKVCAESGKGPGLAPCSTLK</sequence>
<dbReference type="Proteomes" id="UP000053825">
    <property type="component" value="Unassembled WGS sequence"/>
</dbReference>
<dbReference type="AlphaFoldDB" id="A0A0L7RC32"/>
<evidence type="ECO:0000313" key="2">
    <source>
        <dbReference type="EMBL" id="KOC68547.1"/>
    </source>
</evidence>
<proteinExistence type="predicted"/>
<accession>A0A0L7RC32</accession>
<protein>
    <submittedName>
        <fullName evidence="2">Uncharacterized protein</fullName>
    </submittedName>
</protein>
<feature type="compositionally biased region" description="Basic and acidic residues" evidence="1">
    <location>
        <begin position="45"/>
        <end position="55"/>
    </location>
</feature>
<reference evidence="2 3" key="1">
    <citation type="submission" date="2015-07" db="EMBL/GenBank/DDBJ databases">
        <title>The genome of Habropoda laboriosa.</title>
        <authorList>
            <person name="Pan H."/>
            <person name="Kapheim K."/>
        </authorList>
    </citation>
    <scope>NUCLEOTIDE SEQUENCE [LARGE SCALE GENOMIC DNA]</scope>
    <source>
        <strain evidence="2">0110345459</strain>
    </source>
</reference>
<evidence type="ECO:0000256" key="1">
    <source>
        <dbReference type="SAM" id="MobiDB-lite"/>
    </source>
</evidence>
<feature type="compositionally biased region" description="Basic and acidic residues" evidence="1">
    <location>
        <begin position="1"/>
        <end position="16"/>
    </location>
</feature>
<organism evidence="2 3">
    <name type="scientific">Habropoda laboriosa</name>
    <dbReference type="NCBI Taxonomy" id="597456"/>
    <lineage>
        <taxon>Eukaryota</taxon>
        <taxon>Metazoa</taxon>
        <taxon>Ecdysozoa</taxon>
        <taxon>Arthropoda</taxon>
        <taxon>Hexapoda</taxon>
        <taxon>Insecta</taxon>
        <taxon>Pterygota</taxon>
        <taxon>Neoptera</taxon>
        <taxon>Endopterygota</taxon>
        <taxon>Hymenoptera</taxon>
        <taxon>Apocrita</taxon>
        <taxon>Aculeata</taxon>
        <taxon>Apoidea</taxon>
        <taxon>Anthophila</taxon>
        <taxon>Apidae</taxon>
        <taxon>Habropoda</taxon>
    </lineage>
</organism>
<gene>
    <name evidence="2" type="ORF">WH47_06338</name>
</gene>
<dbReference type="EMBL" id="KQ414615">
    <property type="protein sequence ID" value="KOC68547.1"/>
    <property type="molecule type" value="Genomic_DNA"/>
</dbReference>
<name>A0A0L7RC32_9HYME</name>
<evidence type="ECO:0000313" key="3">
    <source>
        <dbReference type="Proteomes" id="UP000053825"/>
    </source>
</evidence>
<feature type="region of interest" description="Disordered" evidence="1">
    <location>
        <begin position="45"/>
        <end position="71"/>
    </location>
</feature>
<keyword evidence="3" id="KW-1185">Reference proteome</keyword>
<feature type="region of interest" description="Disordered" evidence="1">
    <location>
        <begin position="1"/>
        <end position="20"/>
    </location>
</feature>